<dbReference type="PANTHER" id="PTHR30055">
    <property type="entry name" value="HTH-TYPE TRANSCRIPTIONAL REGULATOR RUTR"/>
    <property type="match status" value="1"/>
</dbReference>
<dbReference type="PANTHER" id="PTHR30055:SF231">
    <property type="entry name" value="TRANSCRIPTIONAL REGULATORY PROTEIN (PROBABLY DEOR-FAMILY)-RELATED"/>
    <property type="match status" value="1"/>
</dbReference>
<dbReference type="EMBL" id="BAABHK010000013">
    <property type="protein sequence ID" value="GAA4634088.1"/>
    <property type="molecule type" value="Genomic_DNA"/>
</dbReference>
<evidence type="ECO:0000256" key="2">
    <source>
        <dbReference type="PROSITE-ProRule" id="PRU00335"/>
    </source>
</evidence>
<reference evidence="5" key="1">
    <citation type="journal article" date="2019" name="Int. J. Syst. Evol. Microbiol.">
        <title>The Global Catalogue of Microorganisms (GCM) 10K type strain sequencing project: providing services to taxonomists for standard genome sequencing and annotation.</title>
        <authorList>
            <consortium name="The Broad Institute Genomics Platform"/>
            <consortium name="The Broad Institute Genome Sequencing Center for Infectious Disease"/>
            <person name="Wu L."/>
            <person name="Ma J."/>
        </authorList>
    </citation>
    <scope>NUCLEOTIDE SEQUENCE [LARGE SCALE GENOMIC DNA]</scope>
    <source>
        <strain evidence="5">JCM 17939</strain>
    </source>
</reference>
<evidence type="ECO:0000313" key="5">
    <source>
        <dbReference type="Proteomes" id="UP001501442"/>
    </source>
</evidence>
<name>A0ABP8UKN2_9ACTN</name>
<organism evidence="4 5">
    <name type="scientific">Actinoallomurus vinaceus</name>
    <dbReference type="NCBI Taxonomy" id="1080074"/>
    <lineage>
        <taxon>Bacteria</taxon>
        <taxon>Bacillati</taxon>
        <taxon>Actinomycetota</taxon>
        <taxon>Actinomycetes</taxon>
        <taxon>Streptosporangiales</taxon>
        <taxon>Thermomonosporaceae</taxon>
        <taxon>Actinoallomurus</taxon>
    </lineage>
</organism>
<feature type="domain" description="HTH tetR-type" evidence="3">
    <location>
        <begin position="8"/>
        <end position="68"/>
    </location>
</feature>
<feature type="DNA-binding region" description="H-T-H motif" evidence="2">
    <location>
        <begin position="31"/>
        <end position="50"/>
    </location>
</feature>
<dbReference type="Gene3D" id="1.10.357.10">
    <property type="entry name" value="Tetracycline Repressor, domain 2"/>
    <property type="match status" value="1"/>
</dbReference>
<dbReference type="InterPro" id="IPR036271">
    <property type="entry name" value="Tet_transcr_reg_TetR-rel_C_sf"/>
</dbReference>
<gene>
    <name evidence="4" type="ORF">GCM10023196_074230</name>
</gene>
<dbReference type="Pfam" id="PF00440">
    <property type="entry name" value="TetR_N"/>
    <property type="match status" value="1"/>
</dbReference>
<dbReference type="RefSeq" id="WP_345437073.1">
    <property type="nucleotide sequence ID" value="NZ_BAABHK010000013.1"/>
</dbReference>
<sequence>MVAARDPEGRRRAIIEAAGQLIAEVGVGKLTHRLVAERAGVPLGSTTYYFSSLEELIDETIGYVGEVFVQAVHSLSEGIASSDDVAASLAELFTGQMRDAKQSVLMVEMYLAAAYRPELRPIARRWFEEMVDLLTVHVPGPAALAITVYLDGVMIQAMLHDEPPLGREALTDSLRALLTLR</sequence>
<evidence type="ECO:0000256" key="1">
    <source>
        <dbReference type="ARBA" id="ARBA00023125"/>
    </source>
</evidence>
<dbReference type="PROSITE" id="PS50977">
    <property type="entry name" value="HTH_TETR_2"/>
    <property type="match status" value="1"/>
</dbReference>
<evidence type="ECO:0000259" key="3">
    <source>
        <dbReference type="PROSITE" id="PS50977"/>
    </source>
</evidence>
<keyword evidence="5" id="KW-1185">Reference proteome</keyword>
<dbReference type="InterPro" id="IPR009057">
    <property type="entry name" value="Homeodomain-like_sf"/>
</dbReference>
<dbReference type="SUPFAM" id="SSF48498">
    <property type="entry name" value="Tetracyclin repressor-like, C-terminal domain"/>
    <property type="match status" value="1"/>
</dbReference>
<dbReference type="InterPro" id="IPR001647">
    <property type="entry name" value="HTH_TetR"/>
</dbReference>
<dbReference type="Proteomes" id="UP001501442">
    <property type="component" value="Unassembled WGS sequence"/>
</dbReference>
<dbReference type="PRINTS" id="PR00455">
    <property type="entry name" value="HTHTETR"/>
</dbReference>
<proteinExistence type="predicted"/>
<dbReference type="SUPFAM" id="SSF46689">
    <property type="entry name" value="Homeodomain-like"/>
    <property type="match status" value="1"/>
</dbReference>
<dbReference type="Pfam" id="PF17940">
    <property type="entry name" value="TetR_C_31"/>
    <property type="match status" value="1"/>
</dbReference>
<protein>
    <submittedName>
        <fullName evidence="4">TetR/AcrR family transcriptional regulator</fullName>
    </submittedName>
</protein>
<dbReference type="InterPro" id="IPR041583">
    <property type="entry name" value="TetR_C_31"/>
</dbReference>
<accession>A0ABP8UKN2</accession>
<comment type="caution">
    <text evidence="4">The sequence shown here is derived from an EMBL/GenBank/DDBJ whole genome shotgun (WGS) entry which is preliminary data.</text>
</comment>
<evidence type="ECO:0000313" key="4">
    <source>
        <dbReference type="EMBL" id="GAA4634088.1"/>
    </source>
</evidence>
<dbReference type="InterPro" id="IPR050109">
    <property type="entry name" value="HTH-type_TetR-like_transc_reg"/>
</dbReference>
<keyword evidence="1 2" id="KW-0238">DNA-binding</keyword>